<evidence type="ECO:0000313" key="4">
    <source>
        <dbReference type="Proteomes" id="UP000280036"/>
    </source>
</evidence>
<feature type="transmembrane region" description="Helical" evidence="1">
    <location>
        <begin position="118"/>
        <end position="141"/>
    </location>
</feature>
<gene>
    <name evidence="3" type="ORF">NCTC10126_00058</name>
    <name evidence="2" type="ORF">NPA07_02255</name>
</gene>
<sequence length="205" mass="22571">MSNKGNKIKYASVIVLSVLLAVFTILLIVVAKAEWSAKLGGKSNGAYQFIVAFKEIVNTIFSDFLKIADTIKAITVLVGSDSMTYTACAIASLYLILYVSWIFVVLAIGIKALANRNWFIGPIMLVVFVSMLAWFVFQFFGATFKMTKPSDTKFISGTIPFVQFFTHVGVISVSIVGIIIESLNLKKKSNKNVWESTNTVNADNQ</sequence>
<dbReference type="RefSeq" id="WP_126117873.1">
    <property type="nucleotide sequence ID" value="NZ_CP101806.1"/>
</dbReference>
<reference evidence="3 4" key="1">
    <citation type="submission" date="2018-12" db="EMBL/GenBank/DDBJ databases">
        <authorList>
            <consortium name="Pathogen Informatics"/>
        </authorList>
    </citation>
    <scope>NUCLEOTIDE SEQUENCE [LARGE SCALE GENOMIC DNA]</scope>
    <source>
        <strain evidence="3 4">NCTC10126</strain>
    </source>
</reference>
<name>A0A3P8LAB2_9BACT</name>
<feature type="transmembrane region" description="Helical" evidence="1">
    <location>
        <begin position="161"/>
        <end position="180"/>
    </location>
</feature>
<keyword evidence="1" id="KW-1133">Transmembrane helix</keyword>
<feature type="transmembrane region" description="Helical" evidence="1">
    <location>
        <begin position="12"/>
        <end position="31"/>
    </location>
</feature>
<dbReference type="OrthoDB" id="9959041at2"/>
<keyword evidence="5" id="KW-1185">Reference proteome</keyword>
<keyword evidence="1" id="KW-0812">Transmembrane</keyword>
<evidence type="ECO:0000313" key="3">
    <source>
        <dbReference type="EMBL" id="VDR41581.1"/>
    </source>
</evidence>
<reference evidence="2" key="2">
    <citation type="submission" date="2022-07" db="EMBL/GenBank/DDBJ databases">
        <title>Complete genome of Mycoplasma caviae type strain G122.</title>
        <authorList>
            <person name="Spergser J."/>
        </authorList>
    </citation>
    <scope>NUCLEOTIDE SEQUENCE</scope>
    <source>
        <strain evidence="2">G122</strain>
    </source>
</reference>
<dbReference type="EMBL" id="CP101806">
    <property type="protein sequence ID" value="UUD35673.1"/>
    <property type="molecule type" value="Genomic_DNA"/>
</dbReference>
<keyword evidence="1" id="KW-0472">Membrane</keyword>
<protein>
    <submittedName>
        <fullName evidence="3">Uncharacterized protein</fullName>
    </submittedName>
</protein>
<dbReference type="EMBL" id="UZVY01000001">
    <property type="protein sequence ID" value="VDR41581.1"/>
    <property type="molecule type" value="Genomic_DNA"/>
</dbReference>
<evidence type="ECO:0000256" key="1">
    <source>
        <dbReference type="SAM" id="Phobius"/>
    </source>
</evidence>
<organism evidence="3 4">
    <name type="scientific">Mycoplasmopsis caviae</name>
    <dbReference type="NCBI Taxonomy" id="55603"/>
    <lineage>
        <taxon>Bacteria</taxon>
        <taxon>Bacillati</taxon>
        <taxon>Mycoplasmatota</taxon>
        <taxon>Mycoplasmoidales</taxon>
        <taxon>Metamycoplasmataceae</taxon>
        <taxon>Mycoplasmopsis</taxon>
    </lineage>
</organism>
<evidence type="ECO:0000313" key="2">
    <source>
        <dbReference type="EMBL" id="UUD35673.1"/>
    </source>
</evidence>
<dbReference type="Proteomes" id="UP001058569">
    <property type="component" value="Chromosome"/>
</dbReference>
<dbReference type="Proteomes" id="UP000280036">
    <property type="component" value="Unassembled WGS sequence"/>
</dbReference>
<proteinExistence type="predicted"/>
<evidence type="ECO:0000313" key="5">
    <source>
        <dbReference type="Proteomes" id="UP001058569"/>
    </source>
</evidence>
<feature type="transmembrane region" description="Helical" evidence="1">
    <location>
        <begin position="83"/>
        <end position="106"/>
    </location>
</feature>
<dbReference type="AlphaFoldDB" id="A0A3P8LAB2"/>
<accession>A0A3P8LAB2</accession>